<feature type="chain" id="PRO_5021895927" description="Phosphodiester glycosidase domain-containing protein" evidence="1">
    <location>
        <begin position="20"/>
        <end position="578"/>
    </location>
</feature>
<accession>A0A511N2B2</accession>
<evidence type="ECO:0000259" key="2">
    <source>
        <dbReference type="Pfam" id="PF09992"/>
    </source>
</evidence>
<dbReference type="PANTHER" id="PTHR40446:SF2">
    <property type="entry name" value="N-ACETYLGLUCOSAMINE-1-PHOSPHODIESTER ALPHA-N-ACETYLGLUCOSAMINIDASE"/>
    <property type="match status" value="1"/>
</dbReference>
<name>A0A511N2B2_DEIC1</name>
<evidence type="ECO:0000313" key="3">
    <source>
        <dbReference type="EMBL" id="GEM46994.1"/>
    </source>
</evidence>
<keyword evidence="1" id="KW-0732">Signal</keyword>
<dbReference type="Gene3D" id="2.60.40.3500">
    <property type="match status" value="1"/>
</dbReference>
<reference evidence="3 4" key="1">
    <citation type="submission" date="2019-07" db="EMBL/GenBank/DDBJ databases">
        <title>Whole genome shotgun sequence of Deinococcus cellulosilyticus NBRC 106333.</title>
        <authorList>
            <person name="Hosoyama A."/>
            <person name="Uohara A."/>
            <person name="Ohji S."/>
            <person name="Ichikawa N."/>
        </authorList>
    </citation>
    <scope>NUCLEOTIDE SEQUENCE [LARGE SCALE GENOMIC DNA]</scope>
    <source>
        <strain evidence="3 4">NBRC 106333</strain>
    </source>
</reference>
<proteinExistence type="predicted"/>
<protein>
    <recommendedName>
        <fullName evidence="2">Phosphodiester glycosidase domain-containing protein</fullName>
    </recommendedName>
</protein>
<feature type="signal peptide" evidence="1">
    <location>
        <begin position="1"/>
        <end position="19"/>
    </location>
</feature>
<dbReference type="EMBL" id="BJXB01000011">
    <property type="protein sequence ID" value="GEM46994.1"/>
    <property type="molecule type" value="Genomic_DNA"/>
</dbReference>
<keyword evidence="4" id="KW-1185">Reference proteome</keyword>
<evidence type="ECO:0000313" key="4">
    <source>
        <dbReference type="Proteomes" id="UP000321306"/>
    </source>
</evidence>
<dbReference type="InterPro" id="IPR018711">
    <property type="entry name" value="NAGPA"/>
</dbReference>
<sequence>MRSRVFAVVLLLSMGSVLARPVYVAGQNVRIDTRTLQGQEVLPLEGLALLGVQINQDAQRIELAFQNIKITFKSGSGWDIPSLPGLLFEQGRWYVPLPIMDALGFRAVNNLPELIDYAAVPGVSVPQVEAAIQNPQPVQPPVNTGPTVEVPQPVIPAFQGIRHSVQTEEYTERTRIVLDLNMPIQYEVKDNKITLVGAQGQGLAQAISGSKGVKGIRVEQNHQGMQATLTLSKDADMKVFPLQNPPRVVIDVFQYVRPVLPPFPNLSNLPAGVTYQKLGDLELLVFKKSQFQPKLTSGFLQGVETFVKQGQAVAGINGGYFDMKTGFPVDMVVRDGRLLFGGLEKRSAVGFTPTGDLMWGIPKARYTLTTPQGQGRVNSVRSSPRDGWLTLFVGDDKHVVGGKNHVTLTVQDGVVTRVSTSAFKAAEGELTITFQPEKYPFLPTVVGAPVGVSVAWADDSWTTARDVLAAGPMLVREGQYAVNAAQEDFDVKTSVWRPTRQVAFGTTSAGDYVFAYLKWGTPEDFARALLKAGLKEAMRLDSGTSATVFVSGGFLNRTWSRPVPNAILMVPRLTTAQK</sequence>
<organism evidence="3 4">
    <name type="scientific">Deinococcus cellulosilyticus (strain DSM 18568 / NBRC 106333 / KACC 11606 / 5516J-15)</name>
    <dbReference type="NCBI Taxonomy" id="1223518"/>
    <lineage>
        <taxon>Bacteria</taxon>
        <taxon>Thermotogati</taxon>
        <taxon>Deinococcota</taxon>
        <taxon>Deinococci</taxon>
        <taxon>Deinococcales</taxon>
        <taxon>Deinococcaceae</taxon>
        <taxon>Deinococcus</taxon>
    </lineage>
</organism>
<dbReference type="AlphaFoldDB" id="A0A511N2B2"/>
<dbReference type="Proteomes" id="UP000321306">
    <property type="component" value="Unassembled WGS sequence"/>
</dbReference>
<gene>
    <name evidence="3" type="ORF">DC3_26290</name>
</gene>
<comment type="caution">
    <text evidence="3">The sequence shown here is derived from an EMBL/GenBank/DDBJ whole genome shotgun (WGS) entry which is preliminary data.</text>
</comment>
<evidence type="ECO:0000256" key="1">
    <source>
        <dbReference type="SAM" id="SignalP"/>
    </source>
</evidence>
<feature type="domain" description="Phosphodiester glycosidase" evidence="2">
    <location>
        <begin position="454"/>
        <end position="568"/>
    </location>
</feature>
<dbReference type="Pfam" id="PF09992">
    <property type="entry name" value="NAGPA"/>
    <property type="match status" value="1"/>
</dbReference>
<dbReference type="PANTHER" id="PTHR40446">
    <property type="entry name" value="N-ACETYLGLUCOSAMINE-1-PHOSPHODIESTER ALPHA-N-ACETYLGLUCOSAMINIDASE"/>
    <property type="match status" value="1"/>
</dbReference>